<dbReference type="Pfam" id="PF11985">
    <property type="entry name" value="Phage_Mu_Gp27"/>
    <property type="match status" value="1"/>
</dbReference>
<dbReference type="Proteomes" id="UP000239709">
    <property type="component" value="Chromosome"/>
</dbReference>
<protein>
    <recommendedName>
        <fullName evidence="4">Terminase</fullName>
    </recommendedName>
</protein>
<evidence type="ECO:0000256" key="1">
    <source>
        <dbReference type="SAM" id="Coils"/>
    </source>
</evidence>
<evidence type="ECO:0008006" key="4">
    <source>
        <dbReference type="Google" id="ProtNLM"/>
    </source>
</evidence>
<dbReference type="KEGG" id="otk:C6570_01150"/>
<accession>A0A2S0MB25</accession>
<keyword evidence="1" id="KW-0175">Coiled coil</keyword>
<dbReference type="InterPro" id="IPR021874">
    <property type="entry name" value="Phage_Mu_Gp27"/>
</dbReference>
<sequence length="180" mass="19287">MARKSTVATLPKELVDACNGLIRDGRTIDDILAALQGLGADVSRSAVGRYVKSARESLDKYRQAQEVAKVWVDKLEAEPNGDVGRLLPEMLRVVAFQSLSAMGESDKPAKAMDVMLLAKAIRDVAGTAKTQLEVEKQLRAMRAELKAAAKDVENTARAAGLSGDTVAQIKQRILGVGEQA</sequence>
<evidence type="ECO:0000313" key="2">
    <source>
        <dbReference type="EMBL" id="AVO33017.1"/>
    </source>
</evidence>
<dbReference type="AlphaFoldDB" id="A0A2S0MB25"/>
<reference evidence="2 3" key="1">
    <citation type="submission" date="2018-03" db="EMBL/GenBank/DDBJ databases">
        <title>Genome sequencing of Ottowia sp.</title>
        <authorList>
            <person name="Kim S.-J."/>
            <person name="Heo J."/>
            <person name="Kwon S.-W."/>
        </authorList>
    </citation>
    <scope>NUCLEOTIDE SEQUENCE [LARGE SCALE GENOMIC DNA]</scope>
    <source>
        <strain evidence="2 3">KADR8-3</strain>
    </source>
</reference>
<dbReference type="EMBL" id="CP027666">
    <property type="protein sequence ID" value="AVO33017.1"/>
    <property type="molecule type" value="Genomic_DNA"/>
</dbReference>
<keyword evidence="3" id="KW-1185">Reference proteome</keyword>
<feature type="coiled-coil region" evidence="1">
    <location>
        <begin position="131"/>
        <end position="158"/>
    </location>
</feature>
<organism evidence="2 3">
    <name type="scientific">Ottowia oryzae</name>
    <dbReference type="NCBI Taxonomy" id="2109914"/>
    <lineage>
        <taxon>Bacteria</taxon>
        <taxon>Pseudomonadati</taxon>
        <taxon>Pseudomonadota</taxon>
        <taxon>Betaproteobacteria</taxon>
        <taxon>Burkholderiales</taxon>
        <taxon>Comamonadaceae</taxon>
        <taxon>Ottowia</taxon>
    </lineage>
</organism>
<dbReference type="RefSeq" id="WP_106701299.1">
    <property type="nucleotide sequence ID" value="NZ_CP027666.1"/>
</dbReference>
<proteinExistence type="predicted"/>
<gene>
    <name evidence="2" type="ORF">C6570_01150</name>
</gene>
<evidence type="ECO:0000313" key="3">
    <source>
        <dbReference type="Proteomes" id="UP000239709"/>
    </source>
</evidence>
<dbReference type="OrthoDB" id="371328at2"/>
<name>A0A2S0MB25_9BURK</name>